<dbReference type="Gene3D" id="2.60.120.10">
    <property type="entry name" value="Jelly Rolls"/>
    <property type="match status" value="1"/>
</dbReference>
<dbReference type="GO" id="GO:0005829">
    <property type="term" value="C:cytosol"/>
    <property type="evidence" value="ECO:0007669"/>
    <property type="project" value="TreeGrafter"/>
</dbReference>
<keyword evidence="2" id="KW-0238">DNA-binding</keyword>
<gene>
    <name evidence="6" type="ORF">FYJ33_08570</name>
</gene>
<dbReference type="GO" id="GO:0003677">
    <property type="term" value="F:DNA binding"/>
    <property type="evidence" value="ECO:0007669"/>
    <property type="project" value="UniProtKB-KW"/>
</dbReference>
<evidence type="ECO:0000256" key="3">
    <source>
        <dbReference type="ARBA" id="ARBA00023163"/>
    </source>
</evidence>
<dbReference type="GO" id="GO:0003700">
    <property type="term" value="F:DNA-binding transcription factor activity"/>
    <property type="evidence" value="ECO:0007669"/>
    <property type="project" value="TreeGrafter"/>
</dbReference>
<dbReference type="InterPro" id="IPR012318">
    <property type="entry name" value="HTH_CRP"/>
</dbReference>
<dbReference type="InterPro" id="IPR000595">
    <property type="entry name" value="cNMP-bd_dom"/>
</dbReference>
<dbReference type="InterPro" id="IPR014710">
    <property type="entry name" value="RmlC-like_jellyroll"/>
</dbReference>
<dbReference type="RefSeq" id="WP_154531355.1">
    <property type="nucleotide sequence ID" value="NZ_JAXFSD010000145.1"/>
</dbReference>
<dbReference type="PROSITE" id="PS51063">
    <property type="entry name" value="HTH_CRP_2"/>
    <property type="match status" value="1"/>
</dbReference>
<evidence type="ECO:0000259" key="5">
    <source>
        <dbReference type="PROSITE" id="PS51063"/>
    </source>
</evidence>
<proteinExistence type="predicted"/>
<evidence type="ECO:0000313" key="6">
    <source>
        <dbReference type="EMBL" id="MSR91461.1"/>
    </source>
</evidence>
<dbReference type="PRINTS" id="PR00034">
    <property type="entry name" value="HTHCRP"/>
</dbReference>
<evidence type="ECO:0000256" key="1">
    <source>
        <dbReference type="ARBA" id="ARBA00023015"/>
    </source>
</evidence>
<dbReference type="AlphaFoldDB" id="A0A7X2MYJ9"/>
<dbReference type="SMART" id="SM00100">
    <property type="entry name" value="cNMP"/>
    <property type="match status" value="1"/>
</dbReference>
<sequence length="236" mass="27285">MKKCSCSECKNRLCATKVPIFENLEYEELLEISGKIDYREFDKEEVIFSEGAPADTMYFINGGKIKIYKYNKAGKEQILNVLADGEFFGELDLIKTSKYNFYAAAMEKTRICTLAKKEMKNIILRNPEIAVKLLENVGKRLYSLENLVQSLSTNDVDARIAFLLIEFMEKSSNVTDEGIEIKLTMKREDMANYIGVTRETISRKLKKFQDEGIIKIKKAKTIVILDEDRLYEKYNE</sequence>
<keyword evidence="7" id="KW-1185">Reference proteome</keyword>
<keyword evidence="3" id="KW-0804">Transcription</keyword>
<dbReference type="PANTHER" id="PTHR24567">
    <property type="entry name" value="CRP FAMILY TRANSCRIPTIONAL REGULATORY PROTEIN"/>
    <property type="match status" value="1"/>
</dbReference>
<dbReference type="SUPFAM" id="SSF51206">
    <property type="entry name" value="cAMP-binding domain-like"/>
    <property type="match status" value="1"/>
</dbReference>
<comment type="caution">
    <text evidence="6">The sequence shown here is derived from an EMBL/GenBank/DDBJ whole genome shotgun (WGS) entry which is preliminary data.</text>
</comment>
<dbReference type="InterPro" id="IPR036388">
    <property type="entry name" value="WH-like_DNA-bd_sf"/>
</dbReference>
<evidence type="ECO:0000313" key="7">
    <source>
        <dbReference type="Proteomes" id="UP000460287"/>
    </source>
</evidence>
<dbReference type="CDD" id="cd00092">
    <property type="entry name" value="HTH_CRP"/>
    <property type="match status" value="1"/>
</dbReference>
<evidence type="ECO:0000259" key="4">
    <source>
        <dbReference type="PROSITE" id="PS50042"/>
    </source>
</evidence>
<organism evidence="6 7">
    <name type="scientific">Inconstantimicrobium porci</name>
    <dbReference type="NCBI Taxonomy" id="2652291"/>
    <lineage>
        <taxon>Bacteria</taxon>
        <taxon>Bacillati</taxon>
        <taxon>Bacillota</taxon>
        <taxon>Clostridia</taxon>
        <taxon>Eubacteriales</taxon>
        <taxon>Clostridiaceae</taxon>
        <taxon>Inconstantimicrobium</taxon>
    </lineage>
</organism>
<feature type="domain" description="HTH crp-type" evidence="5">
    <location>
        <begin position="154"/>
        <end position="228"/>
    </location>
</feature>
<dbReference type="PROSITE" id="PS50042">
    <property type="entry name" value="CNMP_BINDING_3"/>
    <property type="match status" value="1"/>
</dbReference>
<reference evidence="6 7" key="1">
    <citation type="submission" date="2019-08" db="EMBL/GenBank/DDBJ databases">
        <title>In-depth cultivation of the pig gut microbiome towards novel bacterial diversity and tailored functional studies.</title>
        <authorList>
            <person name="Wylensek D."/>
            <person name="Hitch T.C.A."/>
            <person name="Clavel T."/>
        </authorList>
    </citation>
    <scope>NUCLEOTIDE SEQUENCE [LARGE SCALE GENOMIC DNA]</scope>
    <source>
        <strain evidence="6 7">WCA-383-APC-5B</strain>
    </source>
</reference>
<dbReference type="EMBL" id="VULX01000011">
    <property type="protein sequence ID" value="MSR91461.1"/>
    <property type="molecule type" value="Genomic_DNA"/>
</dbReference>
<keyword evidence="1" id="KW-0805">Transcription regulation</keyword>
<dbReference type="InterPro" id="IPR036390">
    <property type="entry name" value="WH_DNA-bd_sf"/>
</dbReference>
<dbReference type="Pfam" id="PF13545">
    <property type="entry name" value="HTH_Crp_2"/>
    <property type="match status" value="1"/>
</dbReference>
<dbReference type="SMART" id="SM00419">
    <property type="entry name" value="HTH_CRP"/>
    <property type="match status" value="1"/>
</dbReference>
<dbReference type="Pfam" id="PF00027">
    <property type="entry name" value="cNMP_binding"/>
    <property type="match status" value="1"/>
</dbReference>
<feature type="domain" description="Cyclic nucleotide-binding" evidence="4">
    <location>
        <begin position="20"/>
        <end position="140"/>
    </location>
</feature>
<dbReference type="InterPro" id="IPR050397">
    <property type="entry name" value="Env_Response_Regulators"/>
</dbReference>
<protein>
    <submittedName>
        <fullName evidence="6">Crp/Fnr family transcriptional regulator</fullName>
    </submittedName>
</protein>
<dbReference type="CDD" id="cd00038">
    <property type="entry name" value="CAP_ED"/>
    <property type="match status" value="1"/>
</dbReference>
<evidence type="ECO:0000256" key="2">
    <source>
        <dbReference type="ARBA" id="ARBA00023125"/>
    </source>
</evidence>
<accession>A0A7X2MYJ9</accession>
<dbReference type="PANTHER" id="PTHR24567:SF28">
    <property type="entry name" value="LISTERIOLYSIN REGULATORY PROTEIN"/>
    <property type="match status" value="1"/>
</dbReference>
<dbReference type="SUPFAM" id="SSF46785">
    <property type="entry name" value="Winged helix' DNA-binding domain"/>
    <property type="match status" value="1"/>
</dbReference>
<name>A0A7X2MYJ9_9CLOT</name>
<dbReference type="Proteomes" id="UP000460287">
    <property type="component" value="Unassembled WGS sequence"/>
</dbReference>
<dbReference type="Gene3D" id="1.10.10.10">
    <property type="entry name" value="Winged helix-like DNA-binding domain superfamily/Winged helix DNA-binding domain"/>
    <property type="match status" value="1"/>
</dbReference>
<dbReference type="InterPro" id="IPR018490">
    <property type="entry name" value="cNMP-bd_dom_sf"/>
</dbReference>